<dbReference type="Proteomes" id="UP000218811">
    <property type="component" value="Unassembled WGS sequence"/>
</dbReference>
<dbReference type="InterPro" id="IPR032710">
    <property type="entry name" value="NTF2-like_dom_sf"/>
</dbReference>
<protein>
    <recommendedName>
        <fullName evidence="4">SnoaL-like domain-containing protein</fullName>
    </recommendedName>
</protein>
<evidence type="ECO:0000313" key="2">
    <source>
        <dbReference type="EMBL" id="PCH44342.1"/>
    </source>
</evidence>
<dbReference type="STRING" id="742152.A0A2H3JQA4"/>
<evidence type="ECO:0000313" key="3">
    <source>
        <dbReference type="Proteomes" id="UP000218811"/>
    </source>
</evidence>
<dbReference type="EMBL" id="KB468157">
    <property type="protein sequence ID" value="PCH44342.1"/>
    <property type="molecule type" value="Genomic_DNA"/>
</dbReference>
<feature type="compositionally biased region" description="Basic and acidic residues" evidence="1">
    <location>
        <begin position="157"/>
        <end position="169"/>
    </location>
</feature>
<organism evidence="2 3">
    <name type="scientific">Wolfiporia cocos (strain MD-104)</name>
    <name type="common">Brown rot fungus</name>
    <dbReference type="NCBI Taxonomy" id="742152"/>
    <lineage>
        <taxon>Eukaryota</taxon>
        <taxon>Fungi</taxon>
        <taxon>Dikarya</taxon>
        <taxon>Basidiomycota</taxon>
        <taxon>Agaricomycotina</taxon>
        <taxon>Agaricomycetes</taxon>
        <taxon>Polyporales</taxon>
        <taxon>Phaeolaceae</taxon>
        <taxon>Wolfiporia</taxon>
    </lineage>
</organism>
<dbReference type="Gene3D" id="3.10.450.50">
    <property type="match status" value="1"/>
</dbReference>
<accession>A0A2H3JQA4</accession>
<name>A0A2H3JQA4_WOLCO</name>
<dbReference type="SUPFAM" id="SSF54427">
    <property type="entry name" value="NTF2-like"/>
    <property type="match status" value="1"/>
</dbReference>
<dbReference type="OMA" id="TEHGPEW"/>
<gene>
    <name evidence="2" type="ORF">WOLCODRAFT_144932</name>
</gene>
<feature type="region of interest" description="Disordered" evidence="1">
    <location>
        <begin position="157"/>
        <end position="176"/>
    </location>
</feature>
<reference evidence="2 3" key="1">
    <citation type="journal article" date="2012" name="Science">
        <title>The Paleozoic origin of enzymatic lignin decomposition reconstructed from 31 fungal genomes.</title>
        <authorList>
            <person name="Floudas D."/>
            <person name="Binder M."/>
            <person name="Riley R."/>
            <person name="Barry K."/>
            <person name="Blanchette R.A."/>
            <person name="Henrissat B."/>
            <person name="Martinez A.T."/>
            <person name="Otillar R."/>
            <person name="Spatafora J.W."/>
            <person name="Yadav J.S."/>
            <person name="Aerts A."/>
            <person name="Benoit I."/>
            <person name="Boyd A."/>
            <person name="Carlson A."/>
            <person name="Copeland A."/>
            <person name="Coutinho P.M."/>
            <person name="de Vries R.P."/>
            <person name="Ferreira P."/>
            <person name="Findley K."/>
            <person name="Foster B."/>
            <person name="Gaskell J."/>
            <person name="Glotzer D."/>
            <person name="Gorecki P."/>
            <person name="Heitman J."/>
            <person name="Hesse C."/>
            <person name="Hori C."/>
            <person name="Igarashi K."/>
            <person name="Jurgens J.A."/>
            <person name="Kallen N."/>
            <person name="Kersten P."/>
            <person name="Kohler A."/>
            <person name="Kuees U."/>
            <person name="Kumar T.K.A."/>
            <person name="Kuo A."/>
            <person name="LaButti K."/>
            <person name="Larrondo L.F."/>
            <person name="Lindquist E."/>
            <person name="Ling A."/>
            <person name="Lombard V."/>
            <person name="Lucas S."/>
            <person name="Lundell T."/>
            <person name="Martin R."/>
            <person name="McLaughlin D.J."/>
            <person name="Morgenstern I."/>
            <person name="Morin E."/>
            <person name="Murat C."/>
            <person name="Nagy L.G."/>
            <person name="Nolan M."/>
            <person name="Ohm R.A."/>
            <person name="Patyshakuliyeva A."/>
            <person name="Rokas A."/>
            <person name="Ruiz-Duenas F.J."/>
            <person name="Sabat G."/>
            <person name="Salamov A."/>
            <person name="Samejima M."/>
            <person name="Schmutz J."/>
            <person name="Slot J.C."/>
            <person name="St John F."/>
            <person name="Stenlid J."/>
            <person name="Sun H."/>
            <person name="Sun S."/>
            <person name="Syed K."/>
            <person name="Tsang A."/>
            <person name="Wiebenga A."/>
            <person name="Young D."/>
            <person name="Pisabarro A."/>
            <person name="Eastwood D.C."/>
            <person name="Martin F."/>
            <person name="Cullen D."/>
            <person name="Grigoriev I.V."/>
            <person name="Hibbett D.S."/>
        </authorList>
    </citation>
    <scope>NUCLEOTIDE SEQUENCE [LARGE SCALE GENOMIC DNA]</scope>
    <source>
        <strain evidence="2 3">MD-104</strain>
    </source>
</reference>
<keyword evidence="3" id="KW-1185">Reference proteome</keyword>
<dbReference type="OrthoDB" id="3352776at2759"/>
<proteinExistence type="predicted"/>
<sequence>MAPTRDQLLTTARALCAAFASAAPVPTLLSHFSATYQISAREHGLPLLAPFLGRTFAGRSGPNSVQAYFELLRQHLTFRNMEFVGWTVDAEASRVCVRGHATFEWTEGEGKGQVWNEVFVYMLDFDEGARVTDYQVWADSGAAYLARRGTLLQQRKEFEASENGAKADDPAPPYVE</sequence>
<dbReference type="AlphaFoldDB" id="A0A2H3JQA4"/>
<evidence type="ECO:0000256" key="1">
    <source>
        <dbReference type="SAM" id="MobiDB-lite"/>
    </source>
</evidence>
<evidence type="ECO:0008006" key="4">
    <source>
        <dbReference type="Google" id="ProtNLM"/>
    </source>
</evidence>